<dbReference type="Gene3D" id="3.40.50.1000">
    <property type="entry name" value="HAD superfamily/HAD-like"/>
    <property type="match status" value="1"/>
</dbReference>
<keyword evidence="2" id="KW-0479">Metal-binding</keyword>
<comment type="similarity">
    <text evidence="1">Belongs to the 5'(3')-deoxyribonucleotidase family.</text>
</comment>
<dbReference type="PANTHER" id="PTHR12103:SF12">
    <property type="entry name" value="FI20020P1"/>
    <property type="match status" value="1"/>
</dbReference>
<dbReference type="PANTHER" id="PTHR12103">
    <property type="entry name" value="5'-NUCLEOTIDASE DOMAIN-CONTAINING"/>
    <property type="match status" value="1"/>
</dbReference>
<dbReference type="NCBIfam" id="TIGR02244">
    <property type="entry name" value="HAD-IG-Ncltidse"/>
    <property type="match status" value="1"/>
</dbReference>
<reference evidence="6" key="1">
    <citation type="journal article" date="2020" name="Nat. Commun.">
        <title>Genome assembly of wild tea tree DASZ reveals pedigree and selection history of tea varieties.</title>
        <authorList>
            <person name="Zhang W."/>
            <person name="Zhang Y."/>
            <person name="Qiu H."/>
            <person name="Guo Y."/>
            <person name="Wan H."/>
            <person name="Zhang X."/>
            <person name="Scossa F."/>
            <person name="Alseekh S."/>
            <person name="Zhang Q."/>
            <person name="Wang P."/>
            <person name="Xu L."/>
            <person name="Schmidt M.H."/>
            <person name="Jia X."/>
            <person name="Li D."/>
            <person name="Zhu A."/>
            <person name="Guo F."/>
            <person name="Chen W."/>
            <person name="Ni D."/>
            <person name="Usadel B."/>
            <person name="Fernie A.R."/>
            <person name="Wen W."/>
        </authorList>
    </citation>
    <scope>NUCLEOTIDE SEQUENCE [LARGE SCALE GENOMIC DNA]</scope>
    <source>
        <strain evidence="6">cv. G240</strain>
    </source>
</reference>
<evidence type="ECO:0000256" key="4">
    <source>
        <dbReference type="ARBA" id="ARBA00022842"/>
    </source>
</evidence>
<accession>A0A7J7G5B6</accession>
<evidence type="ECO:0000256" key="1">
    <source>
        <dbReference type="ARBA" id="ARBA00009589"/>
    </source>
</evidence>
<dbReference type="GO" id="GO:0046872">
    <property type="term" value="F:metal ion binding"/>
    <property type="evidence" value="ECO:0007669"/>
    <property type="project" value="UniProtKB-KW"/>
</dbReference>
<keyword evidence="4" id="KW-0460">Magnesium</keyword>
<protein>
    <recommendedName>
        <fullName evidence="7">5'-nucleotidase</fullName>
    </recommendedName>
</protein>
<dbReference type="InterPro" id="IPR023214">
    <property type="entry name" value="HAD_sf"/>
</dbReference>
<dbReference type="InterPro" id="IPR008380">
    <property type="entry name" value="HAD-SF_hydro_IG_5-nucl"/>
</dbReference>
<sequence>MDATLVRRKFTKKEIEQIYGTRHIGRDQARGLVSLMDFFCFSEACLIADIVQHFVDAKLEFDAPYVYQDVNRAIQHVHRSGLAHRGILSDSQRYPVKDVRDDELYYNICLLFLTHSELQRLLRMLKENGKKLFLLTNSPYYFVDGGMRFMLEDSLGERDSWRELFDVVIAKANKPEFYTSENLFRCYDEEKDTLAFSKVDSFLPDRVYYHGCLKFFLQITKRNGPELIYFGDHLYSDLRGPSKARWRTAAIIHELEVCLQFH</sequence>
<evidence type="ECO:0000313" key="6">
    <source>
        <dbReference type="Proteomes" id="UP000593564"/>
    </source>
</evidence>
<proteinExistence type="inferred from homology"/>
<keyword evidence="3" id="KW-0378">Hydrolase</keyword>
<gene>
    <name evidence="5" type="ORF">HYC85_027028</name>
</gene>
<dbReference type="Proteomes" id="UP000593564">
    <property type="component" value="Unassembled WGS sequence"/>
</dbReference>
<dbReference type="SUPFAM" id="SSF56784">
    <property type="entry name" value="HAD-like"/>
    <property type="match status" value="1"/>
</dbReference>
<dbReference type="InterPro" id="IPR036412">
    <property type="entry name" value="HAD-like_sf"/>
</dbReference>
<evidence type="ECO:0000256" key="3">
    <source>
        <dbReference type="ARBA" id="ARBA00022801"/>
    </source>
</evidence>
<organism evidence="5 6">
    <name type="scientific">Camellia sinensis</name>
    <name type="common">Tea plant</name>
    <name type="synonym">Thea sinensis</name>
    <dbReference type="NCBI Taxonomy" id="4442"/>
    <lineage>
        <taxon>Eukaryota</taxon>
        <taxon>Viridiplantae</taxon>
        <taxon>Streptophyta</taxon>
        <taxon>Embryophyta</taxon>
        <taxon>Tracheophyta</taxon>
        <taxon>Spermatophyta</taxon>
        <taxon>Magnoliopsida</taxon>
        <taxon>eudicotyledons</taxon>
        <taxon>Gunneridae</taxon>
        <taxon>Pentapetalae</taxon>
        <taxon>asterids</taxon>
        <taxon>Ericales</taxon>
        <taxon>Theaceae</taxon>
        <taxon>Camellia</taxon>
    </lineage>
</organism>
<reference evidence="5 6" key="2">
    <citation type="submission" date="2020-07" db="EMBL/GenBank/DDBJ databases">
        <title>Genome assembly of wild tea tree DASZ reveals pedigree and selection history of tea varieties.</title>
        <authorList>
            <person name="Zhang W."/>
        </authorList>
    </citation>
    <scope>NUCLEOTIDE SEQUENCE [LARGE SCALE GENOMIC DNA]</scope>
    <source>
        <strain evidence="6">cv. G240</strain>
        <tissue evidence="5">Leaf</tissue>
    </source>
</reference>
<comment type="caution">
    <text evidence="5">The sequence shown here is derived from an EMBL/GenBank/DDBJ whole genome shotgun (WGS) entry which is preliminary data.</text>
</comment>
<keyword evidence="6" id="KW-1185">Reference proteome</keyword>
<dbReference type="AlphaFoldDB" id="A0A7J7G5B6"/>
<dbReference type="Pfam" id="PF05761">
    <property type="entry name" value="5_nucleotid"/>
    <property type="match status" value="1"/>
</dbReference>
<dbReference type="GO" id="GO:0008253">
    <property type="term" value="F:5'-nucleotidase activity"/>
    <property type="evidence" value="ECO:0007669"/>
    <property type="project" value="TreeGrafter"/>
</dbReference>
<name>A0A7J7G5B6_CAMSI</name>
<evidence type="ECO:0008006" key="7">
    <source>
        <dbReference type="Google" id="ProtNLM"/>
    </source>
</evidence>
<dbReference type="EMBL" id="JACBKZ010000013">
    <property type="protein sequence ID" value="KAF5935899.1"/>
    <property type="molecule type" value="Genomic_DNA"/>
</dbReference>
<evidence type="ECO:0000313" key="5">
    <source>
        <dbReference type="EMBL" id="KAF5935899.1"/>
    </source>
</evidence>
<evidence type="ECO:0000256" key="2">
    <source>
        <dbReference type="ARBA" id="ARBA00022723"/>
    </source>
</evidence>